<evidence type="ECO:0008006" key="3">
    <source>
        <dbReference type="Google" id="ProtNLM"/>
    </source>
</evidence>
<proteinExistence type="predicted"/>
<dbReference type="OrthoDB" id="9759819at2"/>
<gene>
    <name evidence="1" type="ORF">E2488_12140</name>
</gene>
<accession>A0A4Y8ARD7</accession>
<protein>
    <recommendedName>
        <fullName evidence="3">TnsE C-terminal domain-containing protein</fullName>
    </recommendedName>
</protein>
<evidence type="ECO:0000313" key="2">
    <source>
        <dbReference type="Proteomes" id="UP000298517"/>
    </source>
</evidence>
<reference evidence="1 2" key="1">
    <citation type="journal article" date="2011" name="J. Microbiol.">
        <title>Gramella jeungdoensis sp. nov., isolated from a solar saltern in Korea.</title>
        <authorList>
            <person name="Joung Y."/>
            <person name="Kim H."/>
            <person name="Jang T."/>
            <person name="Ahn T.S."/>
            <person name="Joh K."/>
        </authorList>
    </citation>
    <scope>NUCLEOTIDE SEQUENCE [LARGE SCALE GENOMIC DNA]</scope>
    <source>
        <strain evidence="1 2">KCTC 23123</strain>
    </source>
</reference>
<organism evidence="1 2">
    <name type="scientific">Gramella jeungdoensis</name>
    <dbReference type="NCBI Taxonomy" id="708091"/>
    <lineage>
        <taxon>Bacteria</taxon>
        <taxon>Pseudomonadati</taxon>
        <taxon>Bacteroidota</taxon>
        <taxon>Flavobacteriia</taxon>
        <taxon>Flavobacteriales</taxon>
        <taxon>Flavobacteriaceae</taxon>
        <taxon>Christiangramia</taxon>
    </lineage>
</organism>
<dbReference type="Proteomes" id="UP000298517">
    <property type="component" value="Unassembled WGS sequence"/>
</dbReference>
<sequence>MAYEEKNCKILKIKENKFYYTQADFIHISDTNFPPAYFGFSSGRPRYWKINVLKFNQENLIIEAEILDYNYEKVEDFNLQKRKSDVGGFKFVKIIWSSLKPCLTHFSEYSYKQIPDAFIDYSYSVKEIHSEKEIEINSKRYHWNNPALERPNLIDNHQKLERIENNSNLFKEIATTPIKQEISINFSEYYKNASFKEGYVEVRTYVKEFSSQLDVKIENDQIIANYDFIKYYFSKVSGSKKFNISATLTFLDGILENTNATSDEIAAINEFTIEQVKDAISLDIINIKSTGDEDSSIYTADEILSKSNECQNVFNQTENEIIDRITKIKSVRNKKQLLFLSGKQLKEAKIRFTLDKNFGYLFLMKNGCSKIVSWELLHSNATYIWLFDENKSNDEIFDRMQIIIKTIEVNGRKKYRAAVKRKEIDSDLNFKLINHTGANNIGKDGFMLWKKKLEEYLSNVK</sequence>
<comment type="caution">
    <text evidence="1">The sequence shown here is derived from an EMBL/GenBank/DDBJ whole genome shotgun (WGS) entry which is preliminary data.</text>
</comment>
<dbReference type="EMBL" id="SNQI01000004">
    <property type="protein sequence ID" value="TEW72937.1"/>
    <property type="molecule type" value="Genomic_DNA"/>
</dbReference>
<keyword evidence="2" id="KW-1185">Reference proteome</keyword>
<evidence type="ECO:0000313" key="1">
    <source>
        <dbReference type="EMBL" id="TEW72937.1"/>
    </source>
</evidence>
<dbReference type="RefSeq" id="WP_134248640.1">
    <property type="nucleotide sequence ID" value="NZ_SNQI01000004.1"/>
</dbReference>
<dbReference type="AlphaFoldDB" id="A0A4Y8ARD7"/>
<name>A0A4Y8ARD7_9FLAO</name>